<dbReference type="Proteomes" id="UP000093309">
    <property type="component" value="Unassembled WGS sequence"/>
</dbReference>
<reference evidence="5" key="1">
    <citation type="submission" date="2016-05" db="EMBL/GenBank/DDBJ databases">
        <title>Paenibacillus oryzae. sp. nov., isolated from the rice root.</title>
        <authorList>
            <person name="Zhang J."/>
            <person name="Zhang X."/>
        </authorList>
    </citation>
    <scope>NUCLEOTIDE SEQUENCE [LARGE SCALE GENOMIC DNA]</scope>
    <source>
        <strain evidence="5">KCTC13222</strain>
    </source>
</reference>
<evidence type="ECO:0000256" key="2">
    <source>
        <dbReference type="RuleBase" id="RU003749"/>
    </source>
</evidence>
<dbReference type="STRING" id="512399.A8709_09870"/>
<sequence>MNAIRKFMFYKHSNGEENRIYLSGELDLSAAPSLAAVLDTVVRKKDEAFILDLKELKYIDSTGIGLIVSAIKVRAAMNASFQIDHIPTKVRRLFEITGVSSYLDDKGSLQTNQDISEREEQII</sequence>
<dbReference type="Pfam" id="PF01740">
    <property type="entry name" value="STAS"/>
    <property type="match status" value="1"/>
</dbReference>
<proteinExistence type="inferred from homology"/>
<keyword evidence="5" id="KW-1185">Reference proteome</keyword>
<dbReference type="CDD" id="cd07043">
    <property type="entry name" value="STAS_anti-anti-sigma_factors"/>
    <property type="match status" value="1"/>
</dbReference>
<organism evidence="4 5">
    <name type="scientific">Paenibacillus pectinilyticus</name>
    <dbReference type="NCBI Taxonomy" id="512399"/>
    <lineage>
        <taxon>Bacteria</taxon>
        <taxon>Bacillati</taxon>
        <taxon>Bacillota</taxon>
        <taxon>Bacilli</taxon>
        <taxon>Bacillales</taxon>
        <taxon>Paenibacillaceae</taxon>
        <taxon>Paenibacillus</taxon>
    </lineage>
</organism>
<dbReference type="Gene3D" id="3.30.750.24">
    <property type="entry name" value="STAS domain"/>
    <property type="match status" value="1"/>
</dbReference>
<name>A0A1C1A5S9_9BACL</name>
<dbReference type="NCBIfam" id="TIGR00377">
    <property type="entry name" value="ant_ant_sig"/>
    <property type="match status" value="1"/>
</dbReference>
<dbReference type="PANTHER" id="PTHR33495:SF2">
    <property type="entry name" value="ANTI-SIGMA FACTOR ANTAGONIST TM_1081-RELATED"/>
    <property type="match status" value="1"/>
</dbReference>
<evidence type="ECO:0000313" key="5">
    <source>
        <dbReference type="Proteomes" id="UP000093309"/>
    </source>
</evidence>
<dbReference type="GO" id="GO:0043856">
    <property type="term" value="F:anti-sigma factor antagonist activity"/>
    <property type="evidence" value="ECO:0007669"/>
    <property type="project" value="InterPro"/>
</dbReference>
<dbReference type="PROSITE" id="PS50801">
    <property type="entry name" value="STAS"/>
    <property type="match status" value="1"/>
</dbReference>
<comment type="caution">
    <text evidence="4">The sequence shown here is derived from an EMBL/GenBank/DDBJ whole genome shotgun (WGS) entry which is preliminary data.</text>
</comment>
<protein>
    <recommendedName>
        <fullName evidence="2">Anti-sigma factor antagonist</fullName>
    </recommendedName>
</protein>
<evidence type="ECO:0000259" key="3">
    <source>
        <dbReference type="PROSITE" id="PS50801"/>
    </source>
</evidence>
<dbReference type="InterPro" id="IPR036513">
    <property type="entry name" value="STAS_dom_sf"/>
</dbReference>
<gene>
    <name evidence="4" type="ORF">A8709_09870</name>
</gene>
<dbReference type="InterPro" id="IPR003658">
    <property type="entry name" value="Anti-sigma_ant"/>
</dbReference>
<dbReference type="InterPro" id="IPR002645">
    <property type="entry name" value="STAS_dom"/>
</dbReference>
<evidence type="ECO:0000256" key="1">
    <source>
        <dbReference type="ARBA" id="ARBA00009013"/>
    </source>
</evidence>
<dbReference type="SUPFAM" id="SSF52091">
    <property type="entry name" value="SpoIIaa-like"/>
    <property type="match status" value="1"/>
</dbReference>
<dbReference type="PANTHER" id="PTHR33495">
    <property type="entry name" value="ANTI-SIGMA FACTOR ANTAGONIST TM_1081-RELATED-RELATED"/>
    <property type="match status" value="1"/>
</dbReference>
<dbReference type="AlphaFoldDB" id="A0A1C1A5S9"/>
<accession>A0A1C1A5S9</accession>
<dbReference type="EMBL" id="LYPC01000012">
    <property type="protein sequence ID" value="OCT15922.1"/>
    <property type="molecule type" value="Genomic_DNA"/>
</dbReference>
<evidence type="ECO:0000313" key="4">
    <source>
        <dbReference type="EMBL" id="OCT15922.1"/>
    </source>
</evidence>
<comment type="similarity">
    <text evidence="1 2">Belongs to the anti-sigma-factor antagonist family.</text>
</comment>
<dbReference type="OrthoDB" id="9793697at2"/>
<feature type="domain" description="STAS" evidence="3">
    <location>
        <begin position="20"/>
        <end position="122"/>
    </location>
</feature>